<evidence type="ECO:0000256" key="2">
    <source>
        <dbReference type="ARBA" id="ARBA00022729"/>
    </source>
</evidence>
<evidence type="ECO:0000256" key="1">
    <source>
        <dbReference type="ARBA" id="ARBA00010062"/>
    </source>
</evidence>
<dbReference type="CDD" id="cd06330">
    <property type="entry name" value="PBP1_As_SBP-like"/>
    <property type="match status" value="1"/>
</dbReference>
<dbReference type="PANTHER" id="PTHR30483:SF37">
    <property type="entry name" value="ABC TRANSPORTER SUBSTRATE-BINDING PROTEIN"/>
    <property type="match status" value="1"/>
</dbReference>
<dbReference type="Gene3D" id="3.40.50.2300">
    <property type="match status" value="2"/>
</dbReference>
<keyword evidence="2 4" id="KW-0732">Signal</keyword>
<feature type="region of interest" description="Disordered" evidence="3">
    <location>
        <begin position="379"/>
        <end position="403"/>
    </location>
</feature>
<dbReference type="Pfam" id="PF13458">
    <property type="entry name" value="Peripla_BP_6"/>
    <property type="match status" value="1"/>
</dbReference>
<proteinExistence type="inferred from homology"/>
<sequence>MKLFKQMTVAAAMTVGLAAYSGHAAAEKDTILIGEINSYKTLPANLEPYKKGWELAQEQVNAKGGVLGKKLETIFRDDNANAGDAVRIAEELISRDNVDILAGVTLSHVGLAVTDFAKQRERFFLASGPLSDKVVWDNGNRYTYRLRAGTHALAASVAPAAAAANKKRWALIYPNYEYGQAAVASFKAELKRLQPDVEFVAEQAPPFGRLDPGPAVQALADAKPDAIFNVLFGPDLTKFAREGKTRGLFEGRTVVSLLTGEPEYLDPLRADAPDGWIVTGYPYTSIDTPEHDAFIKAYEEKYDDYPRLNSVIGYSTVMALAAGIEKAGSTDTEALIKAFKGLEFVTPFGPVKFRELDNQSTMGIHVGKLAVENNRGVMPEGEYMPGEELQPPDDVVKQLRKDG</sequence>
<feature type="domain" description="Leucine-binding protein" evidence="5">
    <location>
        <begin position="47"/>
        <end position="368"/>
    </location>
</feature>
<reference evidence="6 7" key="1">
    <citation type="submission" date="2017-08" db="EMBL/GenBank/DDBJ databases">
        <title>Pusillimonas indicus sp. nov., a member of the family Alcaligenaceae isolated from surface seawater.</title>
        <authorList>
            <person name="Li J."/>
        </authorList>
    </citation>
    <scope>NUCLEOTIDE SEQUENCE [LARGE SCALE GENOMIC DNA]</scope>
    <source>
        <strain evidence="6 7">L52-1-41</strain>
    </source>
</reference>
<feature type="chain" id="PRO_5017413038" evidence="4">
    <location>
        <begin position="25"/>
        <end position="403"/>
    </location>
</feature>
<evidence type="ECO:0000313" key="6">
    <source>
        <dbReference type="EMBL" id="RIY42434.1"/>
    </source>
</evidence>
<organism evidence="6 7">
    <name type="scientific">Neopusillimonas maritima</name>
    <dbReference type="NCBI Taxonomy" id="2026239"/>
    <lineage>
        <taxon>Bacteria</taxon>
        <taxon>Pseudomonadati</taxon>
        <taxon>Pseudomonadota</taxon>
        <taxon>Betaproteobacteria</taxon>
        <taxon>Burkholderiales</taxon>
        <taxon>Alcaligenaceae</taxon>
        <taxon>Neopusillimonas</taxon>
    </lineage>
</organism>
<dbReference type="AlphaFoldDB" id="A0A3A1Z119"/>
<comment type="caution">
    <text evidence="6">The sequence shown here is derived from an EMBL/GenBank/DDBJ whole genome shotgun (WGS) entry which is preliminary data.</text>
</comment>
<dbReference type="OrthoDB" id="9783240at2"/>
<feature type="compositionally biased region" description="Basic and acidic residues" evidence="3">
    <location>
        <begin position="394"/>
        <end position="403"/>
    </location>
</feature>
<comment type="similarity">
    <text evidence="1">Belongs to the leucine-binding protein family.</text>
</comment>
<dbReference type="Proteomes" id="UP000266206">
    <property type="component" value="Unassembled WGS sequence"/>
</dbReference>
<name>A0A3A1Z119_9BURK</name>
<dbReference type="SUPFAM" id="SSF53822">
    <property type="entry name" value="Periplasmic binding protein-like I"/>
    <property type="match status" value="1"/>
</dbReference>
<dbReference type="PANTHER" id="PTHR30483">
    <property type="entry name" value="LEUCINE-SPECIFIC-BINDING PROTEIN"/>
    <property type="match status" value="1"/>
</dbReference>
<dbReference type="RefSeq" id="WP_114420342.1">
    <property type="nucleotide sequence ID" value="NZ_NQYH01000001.1"/>
</dbReference>
<dbReference type="EMBL" id="NQYH01000001">
    <property type="protein sequence ID" value="RIY42434.1"/>
    <property type="molecule type" value="Genomic_DNA"/>
</dbReference>
<gene>
    <name evidence="6" type="ORF">CJP73_03100</name>
</gene>
<feature type="signal peptide" evidence="4">
    <location>
        <begin position="1"/>
        <end position="24"/>
    </location>
</feature>
<dbReference type="InterPro" id="IPR028081">
    <property type="entry name" value="Leu-bd"/>
</dbReference>
<dbReference type="InterPro" id="IPR051010">
    <property type="entry name" value="BCAA_transport"/>
</dbReference>
<evidence type="ECO:0000256" key="3">
    <source>
        <dbReference type="SAM" id="MobiDB-lite"/>
    </source>
</evidence>
<evidence type="ECO:0000259" key="5">
    <source>
        <dbReference type="Pfam" id="PF13458"/>
    </source>
</evidence>
<accession>A0A3A1Z119</accession>
<evidence type="ECO:0000313" key="7">
    <source>
        <dbReference type="Proteomes" id="UP000266206"/>
    </source>
</evidence>
<dbReference type="InterPro" id="IPR028082">
    <property type="entry name" value="Peripla_BP_I"/>
</dbReference>
<evidence type="ECO:0000256" key="4">
    <source>
        <dbReference type="SAM" id="SignalP"/>
    </source>
</evidence>
<protein>
    <submittedName>
        <fullName evidence="6">ABC transporter substrate-binding protein</fullName>
    </submittedName>
</protein>